<evidence type="ECO:0000313" key="1">
    <source>
        <dbReference type="Proteomes" id="UP000000437"/>
    </source>
</evidence>
<dbReference type="InterPro" id="IPR050143">
    <property type="entry name" value="TRIM/RBCC"/>
</dbReference>
<dbReference type="InterPro" id="IPR000315">
    <property type="entry name" value="Znf_B-box"/>
</dbReference>
<dbReference type="GO" id="GO:0045087">
    <property type="term" value="P:innate immune response"/>
    <property type="evidence" value="ECO:0000318"/>
    <property type="project" value="GO_Central"/>
</dbReference>
<dbReference type="InterPro" id="IPR001841">
    <property type="entry name" value="Znf_RING"/>
</dbReference>
<dbReference type="Gene3D" id="3.30.160.60">
    <property type="entry name" value="Classic Zinc Finger"/>
    <property type="match status" value="1"/>
</dbReference>
<dbReference type="SMART" id="SM00184">
    <property type="entry name" value="RING"/>
    <property type="match status" value="1"/>
</dbReference>
<dbReference type="KEGG" id="dre:100003935"/>
<dbReference type="Gene3D" id="3.30.40.10">
    <property type="entry name" value="Zinc/RING finger domain, C3HC4 (zinc finger)"/>
    <property type="match status" value="1"/>
</dbReference>
<dbReference type="SUPFAM" id="SSF57845">
    <property type="entry name" value="B-box zinc-binding domain"/>
    <property type="match status" value="1"/>
</dbReference>
<evidence type="ECO:0000313" key="3">
    <source>
        <dbReference type="ZFIN" id="ZDB-GENE-070912-56"/>
    </source>
</evidence>
<dbReference type="InterPro" id="IPR013320">
    <property type="entry name" value="ConA-like_dom_sf"/>
</dbReference>
<dbReference type="Bgee" id="ENSDARG00000052255">
    <property type="expression patterns" value="Expressed in intestine and 17 other cell types or tissues"/>
</dbReference>
<dbReference type="Proteomes" id="UP000000437">
    <property type="component" value="Chromosome 3"/>
</dbReference>
<dbReference type="Pfam" id="PF00097">
    <property type="entry name" value="zf-C3HC4"/>
    <property type="match status" value="1"/>
</dbReference>
<organism evidence="1 2">
    <name type="scientific">Danio rerio</name>
    <name type="common">Zebrafish</name>
    <name type="synonym">Brachydanio rerio</name>
    <dbReference type="NCBI Taxonomy" id="7955"/>
    <lineage>
        <taxon>Eukaryota</taxon>
        <taxon>Metazoa</taxon>
        <taxon>Chordata</taxon>
        <taxon>Craniata</taxon>
        <taxon>Vertebrata</taxon>
        <taxon>Euteleostomi</taxon>
        <taxon>Actinopterygii</taxon>
        <taxon>Neopterygii</taxon>
        <taxon>Teleostei</taxon>
        <taxon>Ostariophysi</taxon>
        <taxon>Cypriniformes</taxon>
        <taxon>Danionidae</taxon>
        <taxon>Danioninae</taxon>
        <taxon>Danio</taxon>
    </lineage>
</organism>
<dbReference type="InterPro" id="IPR043136">
    <property type="entry name" value="B30.2/SPRY_sf"/>
</dbReference>
<dbReference type="ZFIN" id="ZDB-GENE-070912-56">
    <property type="gene designation" value="trim35-3"/>
</dbReference>
<dbReference type="PROSITE" id="PS00518">
    <property type="entry name" value="ZF_RING_1"/>
    <property type="match status" value="1"/>
</dbReference>
<dbReference type="GO" id="GO:0005737">
    <property type="term" value="C:cytoplasm"/>
    <property type="evidence" value="ECO:0000318"/>
    <property type="project" value="GO_Central"/>
</dbReference>
<dbReference type="SMART" id="SM00336">
    <property type="entry name" value="BBOX"/>
    <property type="match status" value="1"/>
</dbReference>
<dbReference type="Pfam" id="PF13765">
    <property type="entry name" value="PRY"/>
    <property type="match status" value="1"/>
</dbReference>
<accession>A0ACD6B696</accession>
<dbReference type="InterPro" id="IPR017907">
    <property type="entry name" value="Znf_RING_CS"/>
</dbReference>
<dbReference type="SMART" id="SM00589">
    <property type="entry name" value="PRY"/>
    <property type="match status" value="1"/>
</dbReference>
<dbReference type="eggNOG" id="KOG2177">
    <property type="taxonomic scope" value="Eukaryota"/>
</dbReference>
<keyword evidence="1" id="KW-1185">Reference proteome</keyword>
<dbReference type="OMA" id="YENKYSA"/>
<dbReference type="GO" id="GO:0008270">
    <property type="term" value="F:zinc ion binding"/>
    <property type="evidence" value="ECO:0007669"/>
    <property type="project" value="UniProtKB-KW"/>
</dbReference>
<proteinExistence type="predicted"/>
<dbReference type="GeneTree" id="ENSGT01030000234583"/>
<dbReference type="Pfam" id="PF00643">
    <property type="entry name" value="zf-B_box"/>
    <property type="match status" value="1"/>
</dbReference>
<name>A0ACD6B696_DANRE</name>
<evidence type="ECO:0000313" key="2">
    <source>
        <dbReference type="RefSeq" id="XP_009297349.2"/>
    </source>
</evidence>
<protein>
    <submittedName>
        <fullName evidence="2">Zinc-binding protein A33 isoform X1</fullName>
    </submittedName>
</protein>
<dbReference type="GO" id="GO:0061630">
    <property type="term" value="F:ubiquitin protein ligase activity"/>
    <property type="evidence" value="ECO:0000318"/>
    <property type="project" value="GO_Central"/>
</dbReference>
<gene>
    <name evidence="2 3" type="primary">trim35-3</name>
</gene>
<dbReference type="PROSITE" id="PS50089">
    <property type="entry name" value="ZF_RING_2"/>
    <property type="match status" value="1"/>
</dbReference>
<dbReference type="PaxDb" id="7955-ENSDARP00000068566"/>
<dbReference type="CTD" id="100003935"/>
<dbReference type="SUPFAM" id="SSF57850">
    <property type="entry name" value="RING/U-box"/>
    <property type="match status" value="1"/>
</dbReference>
<dbReference type="InterPro" id="IPR006574">
    <property type="entry name" value="PRY"/>
</dbReference>
<dbReference type="InterPro" id="IPR018957">
    <property type="entry name" value="Znf_C3HC4_RING-type"/>
</dbReference>
<dbReference type="Pfam" id="PF00622">
    <property type="entry name" value="SPRY"/>
    <property type="match status" value="1"/>
</dbReference>
<dbReference type="PANTHER" id="PTHR24103">
    <property type="entry name" value="E3 UBIQUITIN-PROTEIN LIGASE TRIM"/>
    <property type="match status" value="1"/>
</dbReference>
<sequence length="454" mass="52706">MASPAEYDYICPICRDIFKAPVILSCSHSVCKECLEQFWKVKKARECPVCRMLSAHEPTRNLALKNLCESFQKEESESLSRSEEMCSLHGETLKLFCLEDKQPACLVCMTSQMHTGHTFRPVGEVASSYKEEFSSSLKALQEELRHKETIKEKFEKTFQHIKAQADHTERQIKQQFGKLHQFLRDEEKNTITALREEEEQKKQMMKEKLEEMNTHISALSDSIRDTEEMLKASDVCFLKKFRIKMERVQISQPDPQTPSGALIHVSQYLGNLLYRVWKMMQDIVHYTPIILDPNVAHRNLFLSDDLTSLKWSLNSQAFPDNPERFDEYSCVLGSEGFTSGKHCWDVEVKESLYWSVGVTTASNQRKGCVFFNSDVWWVQYGLDDRFGFPIKQKLERVRVDLDCDEGTVCFSDSGNNTPLYTFTATFTDTVFPFFWSNDFKILPVLPVYRLIEEL</sequence>
<dbReference type="SMART" id="SM00449">
    <property type="entry name" value="SPRY"/>
    <property type="match status" value="1"/>
</dbReference>
<dbReference type="PROSITE" id="PS50188">
    <property type="entry name" value="B302_SPRY"/>
    <property type="match status" value="1"/>
</dbReference>
<dbReference type="PRINTS" id="PR01407">
    <property type="entry name" value="BUTYPHLNCDUF"/>
</dbReference>
<dbReference type="CDD" id="cd12893">
    <property type="entry name" value="SPRY_PRY_TRIM35"/>
    <property type="match status" value="1"/>
</dbReference>
<dbReference type="PROSITE" id="PS50119">
    <property type="entry name" value="ZF_BBOX"/>
    <property type="match status" value="1"/>
</dbReference>
<dbReference type="Gene3D" id="2.60.120.920">
    <property type="match status" value="1"/>
</dbReference>
<dbReference type="InterPro" id="IPR003877">
    <property type="entry name" value="SPRY_dom"/>
</dbReference>
<dbReference type="SUPFAM" id="SSF49899">
    <property type="entry name" value="Concanavalin A-like lectins/glucanases"/>
    <property type="match status" value="1"/>
</dbReference>
<dbReference type="InterPro" id="IPR003879">
    <property type="entry name" value="Butyrophylin_SPRY"/>
</dbReference>
<dbReference type="STRING" id="7955.ENSDARP00000068566"/>
<dbReference type="InterPro" id="IPR001870">
    <property type="entry name" value="B30.2/SPRY"/>
</dbReference>
<dbReference type="OrthoDB" id="6105938at2759"/>
<dbReference type="InterPro" id="IPR013083">
    <property type="entry name" value="Znf_RING/FYVE/PHD"/>
</dbReference>
<dbReference type="AGR" id="ZFIN:ZDB-GENE-070912-56"/>
<reference evidence="2" key="1">
    <citation type="submission" date="2025-08" db="UniProtKB">
        <authorList>
            <consortium name="RefSeq"/>
        </authorList>
    </citation>
    <scope>IDENTIFICATION</scope>
    <source>
        <strain evidence="2">Tuebingen</strain>
        <tissue evidence="2">Fibroblasts and whole tissue</tissue>
    </source>
</reference>
<dbReference type="RefSeq" id="XP_009297349.2">
    <property type="nucleotide sequence ID" value="XM_009299074.5"/>
</dbReference>